<reference evidence="1" key="1">
    <citation type="submission" date="2018-05" db="EMBL/GenBank/DDBJ databases">
        <authorList>
            <person name="Lanie J.A."/>
            <person name="Ng W.-L."/>
            <person name="Kazmierczak K.M."/>
            <person name="Andrzejewski T.M."/>
            <person name="Davidsen T.M."/>
            <person name="Wayne K.J."/>
            <person name="Tettelin H."/>
            <person name="Glass J.I."/>
            <person name="Rusch D."/>
            <person name="Podicherti R."/>
            <person name="Tsui H.-C.T."/>
            <person name="Winkler M.E."/>
        </authorList>
    </citation>
    <scope>NUCLEOTIDE SEQUENCE</scope>
</reference>
<proteinExistence type="predicted"/>
<dbReference type="EMBL" id="UINC01004504">
    <property type="protein sequence ID" value="SVA14806.1"/>
    <property type="molecule type" value="Genomic_DNA"/>
</dbReference>
<evidence type="ECO:0000313" key="1">
    <source>
        <dbReference type="EMBL" id="SVA14806.1"/>
    </source>
</evidence>
<sequence>MGRWVGQGELGGMVLTKQLFASNQQNEPPIGEADDDPDPVEWALDKVRFDIRMGSRKNGD</sequence>
<gene>
    <name evidence="1" type="ORF">METZ01_LOCUS67660</name>
</gene>
<dbReference type="AlphaFoldDB" id="A0A381TFA7"/>
<organism evidence="1">
    <name type="scientific">marine metagenome</name>
    <dbReference type="NCBI Taxonomy" id="408172"/>
    <lineage>
        <taxon>unclassified sequences</taxon>
        <taxon>metagenomes</taxon>
        <taxon>ecological metagenomes</taxon>
    </lineage>
</organism>
<name>A0A381TFA7_9ZZZZ</name>
<protein>
    <submittedName>
        <fullName evidence="1">Uncharacterized protein</fullName>
    </submittedName>
</protein>
<accession>A0A381TFA7</accession>